<organism evidence="6 7">
    <name type="scientific">Neodothiora populina</name>
    <dbReference type="NCBI Taxonomy" id="2781224"/>
    <lineage>
        <taxon>Eukaryota</taxon>
        <taxon>Fungi</taxon>
        <taxon>Dikarya</taxon>
        <taxon>Ascomycota</taxon>
        <taxon>Pezizomycotina</taxon>
        <taxon>Dothideomycetes</taxon>
        <taxon>Dothideomycetidae</taxon>
        <taxon>Dothideales</taxon>
        <taxon>Dothioraceae</taxon>
        <taxon>Neodothiora</taxon>
    </lineage>
</organism>
<dbReference type="Pfam" id="PF12955">
    <property type="entry name" value="Vps3844_C"/>
    <property type="match status" value="1"/>
</dbReference>
<evidence type="ECO:0000259" key="4">
    <source>
        <dbReference type="Pfam" id="PF12955"/>
    </source>
</evidence>
<accession>A0ABR3PPX9</accession>
<feature type="chain" id="PRO_5047326632" description="DUF3844 domain-containing protein" evidence="3">
    <location>
        <begin position="23"/>
        <end position="373"/>
    </location>
</feature>
<feature type="region of interest" description="Disordered" evidence="1">
    <location>
        <begin position="197"/>
        <end position="249"/>
    </location>
</feature>
<gene>
    <name evidence="6" type="ORF">AAFC00_001726</name>
</gene>
<proteinExistence type="predicted"/>
<protein>
    <recommendedName>
        <fullName evidence="8">DUF3844 domain-containing protein</fullName>
    </recommendedName>
</protein>
<evidence type="ECO:0008006" key="8">
    <source>
        <dbReference type="Google" id="ProtNLM"/>
    </source>
</evidence>
<keyword evidence="2" id="KW-1133">Transmembrane helix</keyword>
<keyword evidence="7" id="KW-1185">Reference proteome</keyword>
<dbReference type="InterPro" id="IPR024382">
    <property type="entry name" value="Vps3844_C"/>
</dbReference>
<feature type="signal peptide" evidence="3">
    <location>
        <begin position="1"/>
        <end position="22"/>
    </location>
</feature>
<evidence type="ECO:0000313" key="6">
    <source>
        <dbReference type="EMBL" id="KAL1311615.1"/>
    </source>
</evidence>
<reference evidence="6 7" key="1">
    <citation type="submission" date="2024-07" db="EMBL/GenBank/DDBJ databases">
        <title>Draft sequence of the Neodothiora populina.</title>
        <authorList>
            <person name="Drown D.D."/>
            <person name="Schuette U.S."/>
            <person name="Buechlein A.B."/>
            <person name="Rusch D.R."/>
            <person name="Winton L.W."/>
            <person name="Adams G.A."/>
        </authorList>
    </citation>
    <scope>NUCLEOTIDE SEQUENCE [LARGE SCALE GENOMIC DNA]</scope>
    <source>
        <strain evidence="6 7">CPC 39397</strain>
    </source>
</reference>
<name>A0ABR3PPX9_9PEZI</name>
<dbReference type="InterPro" id="IPR049205">
    <property type="entry name" value="Vps3844_N"/>
</dbReference>
<dbReference type="EMBL" id="JBFMKM010000001">
    <property type="protein sequence ID" value="KAL1311615.1"/>
    <property type="molecule type" value="Genomic_DNA"/>
</dbReference>
<dbReference type="PANTHER" id="PTHR36853:SF1">
    <property type="entry name" value="DUF3844 DOMAIN-CONTAINING PROTEIN"/>
    <property type="match status" value="1"/>
</dbReference>
<evidence type="ECO:0000256" key="3">
    <source>
        <dbReference type="SAM" id="SignalP"/>
    </source>
</evidence>
<dbReference type="PANTHER" id="PTHR36853">
    <property type="entry name" value="EXPRESSED PROTEIN"/>
    <property type="match status" value="1"/>
</dbReference>
<evidence type="ECO:0000259" key="5">
    <source>
        <dbReference type="Pfam" id="PF21656"/>
    </source>
</evidence>
<feature type="transmembrane region" description="Helical" evidence="2">
    <location>
        <begin position="329"/>
        <end position="350"/>
    </location>
</feature>
<comment type="caution">
    <text evidence="6">The sequence shown here is derived from an EMBL/GenBank/DDBJ whole genome shotgun (WGS) entry which is preliminary data.</text>
</comment>
<dbReference type="Pfam" id="PF21656">
    <property type="entry name" value="DUF6859"/>
    <property type="match status" value="1"/>
</dbReference>
<dbReference type="RefSeq" id="XP_069204464.1">
    <property type="nucleotide sequence ID" value="XM_069340950.1"/>
</dbReference>
<keyword evidence="2" id="KW-0472">Membrane</keyword>
<dbReference type="GeneID" id="95975429"/>
<feature type="compositionally biased region" description="Polar residues" evidence="1">
    <location>
        <begin position="236"/>
        <end position="249"/>
    </location>
</feature>
<sequence>MKLSPSLSLSLFAPVLACLAQAESGKLYIYDSNHAEASGLTSGLNHHQETSVSPETARLILASRLSLDQYHDLGSLSDESIDAINRFAASSNGDIFARSSDASSVALLLGQDVDTEDILADSRSSNVQVLNINDVPSWKASSDLLTHLSQQSRLGDASAGSTFEIAQSQREFLETLDTLTRQDYTVLALSVPKAASSSKSTYGKYDTSRAASNLRKRTQFKEAPLITESPAEKPSSKPTTPSADTSKFTPLQGILPQCFSSKSACEKTTRNCTGHGSCTLKYTDKDARPEAACYSCSCSATVRTNKDGSKKTTNWGGPACQKKDIVMPFWLLAGFSVIMVSLISWAIGLLMTMGNEELPSVIGAGVSGVPRSK</sequence>
<evidence type="ECO:0000313" key="7">
    <source>
        <dbReference type="Proteomes" id="UP001562354"/>
    </source>
</evidence>
<dbReference type="Proteomes" id="UP001562354">
    <property type="component" value="Unassembled WGS sequence"/>
</dbReference>
<evidence type="ECO:0000256" key="2">
    <source>
        <dbReference type="SAM" id="Phobius"/>
    </source>
</evidence>
<feature type="domain" description="Vacuolar sorting protein Vps3844 C-terminal" evidence="4">
    <location>
        <begin position="258"/>
        <end position="364"/>
    </location>
</feature>
<feature type="domain" description="Vacuolar sorting protein Vps3844 N-terminal" evidence="5">
    <location>
        <begin position="51"/>
        <end position="151"/>
    </location>
</feature>
<keyword evidence="2" id="KW-0812">Transmembrane</keyword>
<evidence type="ECO:0000256" key="1">
    <source>
        <dbReference type="SAM" id="MobiDB-lite"/>
    </source>
</evidence>
<dbReference type="InterPro" id="IPR053065">
    <property type="entry name" value="Archenteron_Induction-Rel"/>
</dbReference>
<keyword evidence="3" id="KW-0732">Signal</keyword>